<proteinExistence type="predicted"/>
<dbReference type="Proteomes" id="UP000635565">
    <property type="component" value="Unassembled WGS sequence"/>
</dbReference>
<reference evidence="4 5" key="1">
    <citation type="journal article" date="2021" name="Int. J. Syst. Evol. Microbiol.">
        <title>Reticulibacter mediterranei gen. nov., sp. nov., within the new family Reticulibacteraceae fam. nov., and Ktedonospora formicarum gen. nov., sp. nov., Ktedonobacter robiniae sp. nov., Dictyobacter formicarum sp. nov. and Dictyobacter arantiisoli sp. nov., belonging to the class Ktedonobacteria.</title>
        <authorList>
            <person name="Yabe S."/>
            <person name="Zheng Y."/>
            <person name="Wang C.M."/>
            <person name="Sakai Y."/>
            <person name="Abe K."/>
            <person name="Yokota A."/>
            <person name="Donadio S."/>
            <person name="Cavaletti L."/>
            <person name="Monciardini P."/>
        </authorList>
    </citation>
    <scope>NUCLEOTIDE SEQUENCE [LARGE SCALE GENOMIC DNA]</scope>
    <source>
        <strain evidence="4 5">SOSP1-9</strain>
    </source>
</reference>
<accession>A0ABQ3VK90</accession>
<comment type="caution">
    <text evidence="4">The sequence shown here is derived from an EMBL/GenBank/DDBJ whole genome shotgun (WGS) entry which is preliminary data.</text>
</comment>
<sequence>MQGLGDFTITKEYDIQNTILVVEDDDSIGTLLIDALIMETPYNAMLVTDGFQALKTMRVQKPCLVITDYRLPHMDGLELCDRMRAMAEIDDVPIIMMSAYLPKDEAQKRNMACLQKPFELDDLLDTIQTILG</sequence>
<evidence type="ECO:0000313" key="4">
    <source>
        <dbReference type="EMBL" id="GHO86630.1"/>
    </source>
</evidence>
<dbReference type="RefSeq" id="WP_201364251.1">
    <property type="nucleotide sequence ID" value="NZ_BNJJ01000013.1"/>
</dbReference>
<organism evidence="4 5">
    <name type="scientific">Dictyobacter formicarum</name>
    <dbReference type="NCBI Taxonomy" id="2778368"/>
    <lineage>
        <taxon>Bacteria</taxon>
        <taxon>Bacillati</taxon>
        <taxon>Chloroflexota</taxon>
        <taxon>Ktedonobacteria</taxon>
        <taxon>Ktedonobacterales</taxon>
        <taxon>Dictyobacteraceae</taxon>
        <taxon>Dictyobacter</taxon>
    </lineage>
</organism>
<dbReference type="InterPro" id="IPR050595">
    <property type="entry name" value="Bact_response_regulator"/>
</dbReference>
<dbReference type="PROSITE" id="PS50110">
    <property type="entry name" value="RESPONSE_REGULATORY"/>
    <property type="match status" value="1"/>
</dbReference>
<keyword evidence="1 2" id="KW-0597">Phosphoprotein</keyword>
<name>A0ABQ3VK90_9CHLR</name>
<dbReference type="Pfam" id="PF00072">
    <property type="entry name" value="Response_reg"/>
    <property type="match status" value="1"/>
</dbReference>
<keyword evidence="5" id="KW-1185">Reference proteome</keyword>
<dbReference type="SUPFAM" id="SSF52172">
    <property type="entry name" value="CheY-like"/>
    <property type="match status" value="1"/>
</dbReference>
<feature type="domain" description="Response regulatory" evidence="3">
    <location>
        <begin position="18"/>
        <end position="131"/>
    </location>
</feature>
<dbReference type="InterPro" id="IPR001789">
    <property type="entry name" value="Sig_transdc_resp-reg_receiver"/>
</dbReference>
<evidence type="ECO:0000259" key="3">
    <source>
        <dbReference type="PROSITE" id="PS50110"/>
    </source>
</evidence>
<dbReference type="EMBL" id="BNJJ01000013">
    <property type="protein sequence ID" value="GHO86630.1"/>
    <property type="molecule type" value="Genomic_DNA"/>
</dbReference>
<dbReference type="PANTHER" id="PTHR44591:SF3">
    <property type="entry name" value="RESPONSE REGULATORY DOMAIN-CONTAINING PROTEIN"/>
    <property type="match status" value="1"/>
</dbReference>
<gene>
    <name evidence="4" type="ORF">KSZ_46360</name>
</gene>
<dbReference type="PANTHER" id="PTHR44591">
    <property type="entry name" value="STRESS RESPONSE REGULATOR PROTEIN 1"/>
    <property type="match status" value="1"/>
</dbReference>
<protein>
    <recommendedName>
        <fullName evidence="3">Response regulatory domain-containing protein</fullName>
    </recommendedName>
</protein>
<evidence type="ECO:0000313" key="5">
    <source>
        <dbReference type="Proteomes" id="UP000635565"/>
    </source>
</evidence>
<evidence type="ECO:0000256" key="1">
    <source>
        <dbReference type="ARBA" id="ARBA00022553"/>
    </source>
</evidence>
<dbReference type="Gene3D" id="3.40.50.2300">
    <property type="match status" value="1"/>
</dbReference>
<evidence type="ECO:0000256" key="2">
    <source>
        <dbReference type="PROSITE-ProRule" id="PRU00169"/>
    </source>
</evidence>
<feature type="modified residue" description="4-aspartylphosphate" evidence="2">
    <location>
        <position position="68"/>
    </location>
</feature>
<dbReference type="SMART" id="SM00448">
    <property type="entry name" value="REC"/>
    <property type="match status" value="1"/>
</dbReference>
<dbReference type="InterPro" id="IPR011006">
    <property type="entry name" value="CheY-like_superfamily"/>
</dbReference>